<dbReference type="GeneTree" id="ENSGT01010000229323"/>
<evidence type="ECO:0000313" key="2">
    <source>
        <dbReference type="Proteomes" id="UP000694559"/>
    </source>
</evidence>
<dbReference type="GO" id="GO:0005130">
    <property type="term" value="F:granulocyte colony-stimulating factor receptor binding"/>
    <property type="evidence" value="ECO:0007669"/>
    <property type="project" value="TreeGrafter"/>
</dbReference>
<dbReference type="Pfam" id="PF16647">
    <property type="entry name" value="GCSF"/>
    <property type="match status" value="1"/>
</dbReference>
<dbReference type="PANTHER" id="PTHR10511:SF2">
    <property type="entry name" value="GRANULOCYTE COLONY-STIMULATING FACTOR"/>
    <property type="match status" value="1"/>
</dbReference>
<protein>
    <submittedName>
        <fullName evidence="1">Uncharacterized protein</fullName>
    </submittedName>
</protein>
<dbReference type="PANTHER" id="PTHR10511">
    <property type="entry name" value="GRANULOCYTE COLONY-STIMULATING FACTOR"/>
    <property type="match status" value="1"/>
</dbReference>
<organism evidence="1 2">
    <name type="scientific">Naja naja</name>
    <name type="common">Indian cobra</name>
    <dbReference type="NCBI Taxonomy" id="35670"/>
    <lineage>
        <taxon>Eukaryota</taxon>
        <taxon>Metazoa</taxon>
        <taxon>Chordata</taxon>
        <taxon>Craniata</taxon>
        <taxon>Vertebrata</taxon>
        <taxon>Euteleostomi</taxon>
        <taxon>Lepidosauria</taxon>
        <taxon>Squamata</taxon>
        <taxon>Bifurcata</taxon>
        <taxon>Unidentata</taxon>
        <taxon>Episquamata</taxon>
        <taxon>Toxicofera</taxon>
        <taxon>Serpentes</taxon>
        <taxon>Colubroidea</taxon>
        <taxon>Elapidae</taxon>
        <taxon>Elapinae</taxon>
        <taxon>Naja</taxon>
    </lineage>
</organism>
<dbReference type="Proteomes" id="UP000694559">
    <property type="component" value="Unplaced"/>
</dbReference>
<dbReference type="OrthoDB" id="9896489at2759"/>
<dbReference type="InterPro" id="IPR009079">
    <property type="entry name" value="4_helix_cytokine-like_core"/>
</dbReference>
<reference evidence="1" key="2">
    <citation type="submission" date="2025-09" db="UniProtKB">
        <authorList>
            <consortium name="Ensembl"/>
        </authorList>
    </citation>
    <scope>IDENTIFICATION</scope>
</reference>
<dbReference type="Ensembl" id="ENSNNAT00000007938.1">
    <property type="protein sequence ID" value="ENSNNAP00000007569.1"/>
    <property type="gene ID" value="ENSNNAG00000005111.1"/>
</dbReference>
<dbReference type="GO" id="GO:0005125">
    <property type="term" value="F:cytokine activity"/>
    <property type="evidence" value="ECO:0007669"/>
    <property type="project" value="InterPro"/>
</dbReference>
<keyword evidence="2" id="KW-1185">Reference proteome</keyword>
<dbReference type="SUPFAM" id="SSF47266">
    <property type="entry name" value="4-helical cytokines"/>
    <property type="match status" value="1"/>
</dbReference>
<name>A0A8C6VPX0_NAJNA</name>
<dbReference type="Gene3D" id="1.20.1250.10">
    <property type="match status" value="1"/>
</dbReference>
<evidence type="ECO:0000313" key="1">
    <source>
        <dbReference type="Ensembl" id="ENSNNAP00000007569.1"/>
    </source>
</evidence>
<dbReference type="OMA" id="CKLQKFM"/>
<proteinExistence type="predicted"/>
<accession>A0A8C6VPX0</accession>
<sequence length="134" mass="15272">NSPQRSKHPLASASRITSALFSKNRAEKVGETKGFSLLQIKADLQTYSSYLSHIHQILTTYADKVLSVQLDISNLSHNIQQQMEEGSLTSVVYPQAENEPRFVEVQREIGSYLVLCKLQKFMNMIFWALRHCNT</sequence>
<dbReference type="GO" id="GO:0045639">
    <property type="term" value="P:positive regulation of myeloid cell differentiation"/>
    <property type="evidence" value="ECO:0007669"/>
    <property type="project" value="InterPro"/>
</dbReference>
<dbReference type="AlphaFoldDB" id="A0A8C6VPX0"/>
<reference evidence="1" key="1">
    <citation type="submission" date="2025-08" db="UniProtKB">
        <authorList>
            <consortium name="Ensembl"/>
        </authorList>
    </citation>
    <scope>IDENTIFICATION</scope>
</reference>
<dbReference type="InterPro" id="IPR040117">
    <property type="entry name" value="GCSF/MGF"/>
</dbReference>